<organism evidence="3 4">
    <name type="scientific">Peteryoungia aggregata LMG 23059</name>
    <dbReference type="NCBI Taxonomy" id="1368425"/>
    <lineage>
        <taxon>Bacteria</taxon>
        <taxon>Pseudomonadati</taxon>
        <taxon>Pseudomonadota</taxon>
        <taxon>Alphaproteobacteria</taxon>
        <taxon>Hyphomicrobiales</taxon>
        <taxon>Rhizobiaceae</taxon>
        <taxon>Peteryoungia</taxon>
    </lineage>
</organism>
<keyword evidence="2" id="KW-1277">Toxin-antitoxin system</keyword>
<comment type="similarity">
    <text evidence="1">Belongs to the RelE toxin family.</text>
</comment>
<dbReference type="PANTHER" id="PTHR33755">
    <property type="entry name" value="TOXIN PARE1-RELATED"/>
    <property type="match status" value="1"/>
</dbReference>
<evidence type="ECO:0000313" key="3">
    <source>
        <dbReference type="EMBL" id="MDQ0421908.1"/>
    </source>
</evidence>
<evidence type="ECO:0000256" key="2">
    <source>
        <dbReference type="ARBA" id="ARBA00022649"/>
    </source>
</evidence>
<name>A0ABU0G983_9HYPH</name>
<dbReference type="InterPro" id="IPR007712">
    <property type="entry name" value="RelE/ParE_toxin"/>
</dbReference>
<accession>A0ABU0G983</accession>
<reference evidence="3 4" key="1">
    <citation type="submission" date="2023-07" db="EMBL/GenBank/DDBJ databases">
        <title>Genomic Encyclopedia of Type Strains, Phase IV (KMG-IV): sequencing the most valuable type-strain genomes for metagenomic binning, comparative biology and taxonomic classification.</title>
        <authorList>
            <person name="Goeker M."/>
        </authorList>
    </citation>
    <scope>NUCLEOTIDE SEQUENCE [LARGE SCALE GENOMIC DNA]</scope>
    <source>
        <strain evidence="3 4">DSM 1111</strain>
    </source>
</reference>
<protein>
    <submittedName>
        <fullName evidence="3">Plasmid stabilization system protein ParE</fullName>
    </submittedName>
</protein>
<dbReference type="Pfam" id="PF05016">
    <property type="entry name" value="ParE_toxin"/>
    <property type="match status" value="1"/>
</dbReference>
<dbReference type="InterPro" id="IPR051803">
    <property type="entry name" value="TA_system_RelE-like_toxin"/>
</dbReference>
<dbReference type="EMBL" id="JAUSUW010000008">
    <property type="protein sequence ID" value="MDQ0421908.1"/>
    <property type="molecule type" value="Genomic_DNA"/>
</dbReference>
<gene>
    <name evidence="3" type="ORF">J2045_002952</name>
</gene>
<sequence>MSLRIQWSRQALDYLKSQIAFISKDNPKAARQIARQLRLCAERLAQTPSGRPGRVLGTWEKSVAGLPYVMAYTIRMQKAAETLVILRVIHTARDWQAGTWPD</sequence>
<keyword evidence="4" id="KW-1185">Reference proteome</keyword>
<dbReference type="PANTHER" id="PTHR33755:SF6">
    <property type="entry name" value="PLASMID STABILIZATION SYSTEM PROTEIN"/>
    <property type="match status" value="1"/>
</dbReference>
<dbReference type="InterPro" id="IPR035093">
    <property type="entry name" value="RelE/ParE_toxin_dom_sf"/>
</dbReference>
<comment type="caution">
    <text evidence="3">The sequence shown here is derived from an EMBL/GenBank/DDBJ whole genome shotgun (WGS) entry which is preliminary data.</text>
</comment>
<dbReference type="Gene3D" id="3.30.2310.20">
    <property type="entry name" value="RelE-like"/>
    <property type="match status" value="1"/>
</dbReference>
<evidence type="ECO:0000256" key="1">
    <source>
        <dbReference type="ARBA" id="ARBA00006226"/>
    </source>
</evidence>
<dbReference type="RefSeq" id="WP_307373999.1">
    <property type="nucleotide sequence ID" value="NZ_JAUSUW010000008.1"/>
</dbReference>
<dbReference type="Proteomes" id="UP001238496">
    <property type="component" value="Unassembled WGS sequence"/>
</dbReference>
<evidence type="ECO:0000313" key="4">
    <source>
        <dbReference type="Proteomes" id="UP001238496"/>
    </source>
</evidence>
<proteinExistence type="inferred from homology"/>